<gene>
    <name evidence="8" type="primary">lldP-2</name>
    <name evidence="8" type="ORF">RCIX1783</name>
</gene>
<dbReference type="STRING" id="351160.RCIX1783"/>
<evidence type="ECO:0000256" key="3">
    <source>
        <dbReference type="ARBA" id="ARBA00022475"/>
    </source>
</evidence>
<dbReference type="KEGG" id="rci:RCIX1783"/>
<dbReference type="Pfam" id="PF02652">
    <property type="entry name" value="Lactate_perm"/>
    <property type="match status" value="1"/>
</dbReference>
<feature type="transmembrane region" description="Helical" evidence="7">
    <location>
        <begin position="187"/>
        <end position="207"/>
    </location>
</feature>
<name>Q0W3Q8_METAR</name>
<dbReference type="PATRIC" id="fig|351160.9.peg.1291"/>
<evidence type="ECO:0000256" key="5">
    <source>
        <dbReference type="ARBA" id="ARBA00022989"/>
    </source>
</evidence>
<sequence length="538" mass="55918">MDIAGLIISLLPLIVVFLGIVLFKKSGSVMVVVALALTAFLAWWYFNTGLDVIFGGIIMGILKSLGIAVAIVFAMFMVFLMQITGALNRISDAIHNIAGTREEKALFVGMGFGSFVTALGLVTPTLFPPLLVAMGFTPLAAIAIACLGYDPLCSFALLSLPITLPASTVAGMGIPITEHSFAMNISIYLPVISVLFAFAILIVVGGVEAVKRSWLPALLSGLVISLSALGMVYTNIVPISVVGVVAGGLSMITLYAYSRIRSHLSKETPVATVAADGGTTSAPARKMSLLRALSPWLILILLVGIVSVPQISAVLKDAPGNAEVITAFANQKVDLDFLSQAYTWILVASVIGIFTMGATKEQVSKAMDTTVKRFLGPFLAYSLFFSIAYIMYYSGGSVIAGKFVPGALEANMDGIIGLALAAAFGSYYGLVAPIPGFIGSVIGGSETSSNVMFAKIQNVAVSQTIGADKFALAFGSMAVAGGIASAITPSKIHNACATLGEGGKTESEVMKVNAGVAIVLTAVTCVMTFLFLKIGLGF</sequence>
<dbReference type="AlphaFoldDB" id="Q0W3Q8"/>
<evidence type="ECO:0000256" key="2">
    <source>
        <dbReference type="ARBA" id="ARBA00022448"/>
    </source>
</evidence>
<feature type="transmembrane region" description="Helical" evidence="7">
    <location>
        <begin position="415"/>
        <end position="442"/>
    </location>
</feature>
<evidence type="ECO:0000313" key="8">
    <source>
        <dbReference type="EMBL" id="CAJ36985.1"/>
    </source>
</evidence>
<feature type="transmembrane region" description="Helical" evidence="7">
    <location>
        <begin position="214"/>
        <end position="233"/>
    </location>
</feature>
<feature type="transmembrane region" description="Helical" evidence="7">
    <location>
        <begin position="378"/>
        <end position="395"/>
    </location>
</feature>
<organism evidence="8 9">
    <name type="scientific">Methanocella arvoryzae (strain DSM 22066 / NBRC 105507 / MRE50)</name>
    <dbReference type="NCBI Taxonomy" id="351160"/>
    <lineage>
        <taxon>Archaea</taxon>
        <taxon>Methanobacteriati</taxon>
        <taxon>Methanobacteriota</taxon>
        <taxon>Stenosarchaea group</taxon>
        <taxon>Methanomicrobia</taxon>
        <taxon>Methanocellales</taxon>
        <taxon>Methanocellaceae</taxon>
        <taxon>Methanocella</taxon>
    </lineage>
</organism>
<dbReference type="InterPro" id="IPR003804">
    <property type="entry name" value="Lactate_perm"/>
</dbReference>
<proteinExistence type="predicted"/>
<dbReference type="EMBL" id="AM114193">
    <property type="protein sequence ID" value="CAJ36985.1"/>
    <property type="molecule type" value="Genomic_DNA"/>
</dbReference>
<keyword evidence="6 7" id="KW-0472">Membrane</keyword>
<dbReference type="Proteomes" id="UP000000663">
    <property type="component" value="Chromosome"/>
</dbReference>
<evidence type="ECO:0000256" key="6">
    <source>
        <dbReference type="ARBA" id="ARBA00023136"/>
    </source>
</evidence>
<evidence type="ECO:0000256" key="1">
    <source>
        <dbReference type="ARBA" id="ARBA00004651"/>
    </source>
</evidence>
<evidence type="ECO:0000256" key="7">
    <source>
        <dbReference type="SAM" id="Phobius"/>
    </source>
</evidence>
<feature type="transmembrane region" description="Helical" evidence="7">
    <location>
        <begin position="6"/>
        <end position="23"/>
    </location>
</feature>
<evidence type="ECO:0000313" key="9">
    <source>
        <dbReference type="Proteomes" id="UP000000663"/>
    </source>
</evidence>
<dbReference type="GO" id="GO:0015295">
    <property type="term" value="F:solute:proton symporter activity"/>
    <property type="evidence" value="ECO:0007669"/>
    <property type="project" value="TreeGrafter"/>
</dbReference>
<reference evidence="8 9" key="1">
    <citation type="journal article" date="2006" name="Science">
        <title>Genome of rice cluster I archaea -- the key methane producers in the rice rhizosphere.</title>
        <authorList>
            <person name="Erkel C."/>
            <person name="Kube M."/>
            <person name="Reinhardt R."/>
            <person name="Liesack W."/>
        </authorList>
    </citation>
    <scope>NUCLEOTIDE SEQUENCE [LARGE SCALE GENOMIC DNA]</scope>
    <source>
        <strain evidence="9">DSM 22066 / NBRC 105507 / MRE50</strain>
    </source>
</reference>
<dbReference type="PANTHER" id="PTHR30003">
    <property type="entry name" value="L-LACTATE PERMEASE"/>
    <property type="match status" value="1"/>
</dbReference>
<protein>
    <submittedName>
        <fullName evidence="8">L-lactate permease</fullName>
    </submittedName>
</protein>
<feature type="transmembrane region" description="Helical" evidence="7">
    <location>
        <begin position="52"/>
        <end position="80"/>
    </location>
</feature>
<keyword evidence="3" id="KW-1003">Cell membrane</keyword>
<feature type="transmembrane region" description="Helical" evidence="7">
    <location>
        <begin position="129"/>
        <end position="148"/>
    </location>
</feature>
<feature type="transmembrane region" description="Helical" evidence="7">
    <location>
        <begin position="105"/>
        <end position="123"/>
    </location>
</feature>
<keyword evidence="9" id="KW-1185">Reference proteome</keyword>
<comment type="subcellular location">
    <subcellularLocation>
        <location evidence="1">Cell membrane</location>
        <topology evidence="1">Multi-pass membrane protein</topology>
    </subcellularLocation>
</comment>
<feature type="transmembrane region" description="Helical" evidence="7">
    <location>
        <begin position="296"/>
        <end position="315"/>
    </location>
</feature>
<dbReference type="OrthoDB" id="213326at2157"/>
<accession>Q0W3Q8</accession>
<dbReference type="GeneID" id="5142967"/>
<feature type="transmembrane region" description="Helical" evidence="7">
    <location>
        <begin position="514"/>
        <end position="536"/>
    </location>
</feature>
<keyword evidence="5 7" id="KW-1133">Transmembrane helix</keyword>
<dbReference type="RefSeq" id="WP_012035582.1">
    <property type="nucleotide sequence ID" value="NC_009464.1"/>
</dbReference>
<feature type="transmembrane region" description="Helical" evidence="7">
    <location>
        <begin position="239"/>
        <end position="257"/>
    </location>
</feature>
<feature type="transmembrane region" description="Helical" evidence="7">
    <location>
        <begin position="28"/>
        <end position="46"/>
    </location>
</feature>
<keyword evidence="2" id="KW-0813">Transport</keyword>
<dbReference type="eggNOG" id="arCOG04386">
    <property type="taxonomic scope" value="Archaea"/>
</dbReference>
<dbReference type="PANTHER" id="PTHR30003:SF2">
    <property type="entry name" value="L-LACTATE PERMEASE"/>
    <property type="match status" value="1"/>
</dbReference>
<dbReference type="GO" id="GO:0015129">
    <property type="term" value="F:lactate transmembrane transporter activity"/>
    <property type="evidence" value="ECO:0007669"/>
    <property type="project" value="InterPro"/>
</dbReference>
<feature type="transmembrane region" description="Helical" evidence="7">
    <location>
        <begin position="155"/>
        <end position="175"/>
    </location>
</feature>
<feature type="transmembrane region" description="Helical" evidence="7">
    <location>
        <begin position="341"/>
        <end position="358"/>
    </location>
</feature>
<dbReference type="GO" id="GO:0005886">
    <property type="term" value="C:plasma membrane"/>
    <property type="evidence" value="ECO:0007669"/>
    <property type="project" value="UniProtKB-SubCell"/>
</dbReference>
<keyword evidence="4 7" id="KW-0812">Transmembrane</keyword>
<evidence type="ECO:0000256" key="4">
    <source>
        <dbReference type="ARBA" id="ARBA00022692"/>
    </source>
</evidence>